<dbReference type="Pfam" id="PF13501">
    <property type="entry name" value="SoxY"/>
    <property type="match status" value="1"/>
</dbReference>
<dbReference type="Proteomes" id="UP000681075">
    <property type="component" value="Unassembled WGS sequence"/>
</dbReference>
<evidence type="ECO:0000313" key="3">
    <source>
        <dbReference type="EMBL" id="GIL41630.1"/>
    </source>
</evidence>
<name>A0A8S8XLD4_9PROT</name>
<dbReference type="RefSeq" id="WP_420245195.1">
    <property type="nucleotide sequence ID" value="NZ_BOPV01000001.1"/>
</dbReference>
<keyword evidence="4" id="KW-1185">Reference proteome</keyword>
<dbReference type="InterPro" id="IPR016568">
    <property type="entry name" value="Sulphur_oxidation_SoxY"/>
</dbReference>
<dbReference type="PIRSF" id="PIRSF010312">
    <property type="entry name" value="Sulphur_oxidation_SoxY"/>
    <property type="match status" value="1"/>
</dbReference>
<feature type="domain" description="Ig-like SoxY" evidence="2">
    <location>
        <begin position="37"/>
        <end position="146"/>
    </location>
</feature>
<dbReference type="InterPro" id="IPR032711">
    <property type="entry name" value="SoxY"/>
</dbReference>
<protein>
    <submittedName>
        <fullName evidence="3">Sulfur oxidation protein SoxY</fullName>
    </submittedName>
</protein>
<dbReference type="EMBL" id="BOPV01000001">
    <property type="protein sequence ID" value="GIL41630.1"/>
    <property type="molecule type" value="Genomic_DNA"/>
</dbReference>
<evidence type="ECO:0000256" key="1">
    <source>
        <dbReference type="SAM" id="SignalP"/>
    </source>
</evidence>
<proteinExistence type="predicted"/>
<dbReference type="InterPro" id="IPR038162">
    <property type="entry name" value="SoxY_sf"/>
</dbReference>
<comment type="caution">
    <text evidence="3">The sequence shown here is derived from an EMBL/GenBank/DDBJ whole genome shotgun (WGS) entry which is preliminary data.</text>
</comment>
<accession>A0A8S8XLD4</accession>
<feature type="chain" id="PRO_5035947143" evidence="1">
    <location>
        <begin position="28"/>
        <end position="150"/>
    </location>
</feature>
<sequence>MTRLYRRRDVLATAAGGALLPLVPAQATPDTMAAAIKEVVGTAPLKPGKVKLDLPPLAENGNAVSVSVTVDNPMTEANHVRSIHLFAESNPLPNVVHVTLGPRAGRAFFATRMRLSTSQKVIAIAKLSDGTCWTDSAQIVVTLAACIEDL</sequence>
<organism evidence="3 4">
    <name type="scientific">Roseiterribacter gracilis</name>
    <dbReference type="NCBI Taxonomy" id="2812848"/>
    <lineage>
        <taxon>Bacteria</taxon>
        <taxon>Pseudomonadati</taxon>
        <taxon>Pseudomonadota</taxon>
        <taxon>Alphaproteobacteria</taxon>
        <taxon>Rhodospirillales</taxon>
        <taxon>Roseiterribacteraceae</taxon>
        <taxon>Roseiterribacter</taxon>
    </lineage>
</organism>
<dbReference type="InterPro" id="IPR030997">
    <property type="entry name" value="SoxY_para_1"/>
</dbReference>
<dbReference type="Gene3D" id="2.60.40.2470">
    <property type="entry name" value="SoxY domain"/>
    <property type="match status" value="1"/>
</dbReference>
<dbReference type="AlphaFoldDB" id="A0A8S8XLD4"/>
<evidence type="ECO:0000259" key="2">
    <source>
        <dbReference type="Pfam" id="PF13501"/>
    </source>
</evidence>
<dbReference type="PROSITE" id="PS51318">
    <property type="entry name" value="TAT"/>
    <property type="match status" value="1"/>
</dbReference>
<dbReference type="InterPro" id="IPR006311">
    <property type="entry name" value="TAT_signal"/>
</dbReference>
<feature type="signal peptide" evidence="1">
    <location>
        <begin position="1"/>
        <end position="27"/>
    </location>
</feature>
<keyword evidence="1" id="KW-0732">Signal</keyword>
<evidence type="ECO:0000313" key="4">
    <source>
        <dbReference type="Proteomes" id="UP000681075"/>
    </source>
</evidence>
<dbReference type="NCBIfam" id="TIGR04487">
    <property type="entry name" value="SoxY_para_1"/>
    <property type="match status" value="1"/>
</dbReference>
<reference evidence="3" key="1">
    <citation type="submission" date="2021-02" db="EMBL/GenBank/DDBJ databases">
        <title>Genome sequence of Rhodospirillales sp. strain TMPK1 isolated from soil.</title>
        <authorList>
            <person name="Nakai R."/>
            <person name="Kusada H."/>
            <person name="Tamaki H."/>
        </authorList>
    </citation>
    <scope>NUCLEOTIDE SEQUENCE</scope>
    <source>
        <strain evidence="3">TMPK1</strain>
    </source>
</reference>
<gene>
    <name evidence="3" type="ORF">TMPK1_38670</name>
</gene>